<evidence type="ECO:0000313" key="2">
    <source>
        <dbReference type="Proteomes" id="UP001163603"/>
    </source>
</evidence>
<proteinExistence type="predicted"/>
<dbReference type="EMBL" id="CM047740">
    <property type="protein sequence ID" value="KAJ0039542.1"/>
    <property type="molecule type" value="Genomic_DNA"/>
</dbReference>
<name>A0ACC0YPP8_9ROSI</name>
<sequence length="551" mass="61056">MAGSSAFSDVHPPVRSISLPSRIHPTSVKLESTLNHLKAWQISSTTAPADTIQNGLVGLAELFNCIEEFIHSPQTQQALLRHQDGKLVEEALDGSVTLLDTCGTARDILLTMKEHVQTLQSALRRRGGDSSIESHIAAYISFKKKGKKDIAKCLSALKKLECKGSVSSSVLEADHHLSFIIKVLQETSAISISIFRALLLFLSTPTMKTKLAGWSLISKLVSMKLLSSDQKEQKIINEVLVMETTQTGHVAAAFKYFGDGGVIIMASKYHVRSISLPSRSHPSTIKIEEELSKLKTLEESSRLLLTSRSICKSLSGLEELYMCLDDLLNMTSSQQVLSQNQHEKCIDELLEGSVKLLDICGITRDTLLQIKEHVQALHSAIRRRKGDSSVENSIASFTCFRKKMKKDAKKMIVTLKQMDNNLGVSPLLEQDQHLSAVIRVLREVNATSSSIFQSLLLFLSGPGSKQKLNRWSLVSKLMNKRVTACEEKQEIVNELESVDSALCGCDIEKMQNMHERLKAAEASIEGLEKGLESMFRCLIRSRTSLLNIISQ</sequence>
<accession>A0ACC0YPP8</accession>
<keyword evidence="2" id="KW-1185">Reference proteome</keyword>
<evidence type="ECO:0000313" key="1">
    <source>
        <dbReference type="EMBL" id="KAJ0039542.1"/>
    </source>
</evidence>
<comment type="caution">
    <text evidence="1">The sequence shown here is derived from an EMBL/GenBank/DDBJ whole genome shotgun (WGS) entry which is preliminary data.</text>
</comment>
<reference evidence="2" key="1">
    <citation type="journal article" date="2023" name="G3 (Bethesda)">
        <title>Genome assembly and association tests identify interacting loci associated with vigor, precocity, and sex in interspecific pistachio rootstocks.</title>
        <authorList>
            <person name="Palmer W."/>
            <person name="Jacygrad E."/>
            <person name="Sagayaradj S."/>
            <person name="Cavanaugh K."/>
            <person name="Han R."/>
            <person name="Bertier L."/>
            <person name="Beede B."/>
            <person name="Kafkas S."/>
            <person name="Golino D."/>
            <person name="Preece J."/>
            <person name="Michelmore R."/>
        </authorList>
    </citation>
    <scope>NUCLEOTIDE SEQUENCE [LARGE SCALE GENOMIC DNA]</scope>
</reference>
<gene>
    <name evidence="1" type="ORF">Pint_28622</name>
</gene>
<organism evidence="1 2">
    <name type="scientific">Pistacia integerrima</name>
    <dbReference type="NCBI Taxonomy" id="434235"/>
    <lineage>
        <taxon>Eukaryota</taxon>
        <taxon>Viridiplantae</taxon>
        <taxon>Streptophyta</taxon>
        <taxon>Embryophyta</taxon>
        <taxon>Tracheophyta</taxon>
        <taxon>Spermatophyta</taxon>
        <taxon>Magnoliopsida</taxon>
        <taxon>eudicotyledons</taxon>
        <taxon>Gunneridae</taxon>
        <taxon>Pentapetalae</taxon>
        <taxon>rosids</taxon>
        <taxon>malvids</taxon>
        <taxon>Sapindales</taxon>
        <taxon>Anacardiaceae</taxon>
        <taxon>Pistacia</taxon>
    </lineage>
</organism>
<dbReference type="Proteomes" id="UP001163603">
    <property type="component" value="Chromosome 5"/>
</dbReference>
<protein>
    <submittedName>
        <fullName evidence="1">Uncharacterized protein</fullName>
    </submittedName>
</protein>